<proteinExistence type="predicted"/>
<protein>
    <submittedName>
        <fullName evidence="2">Uncharacterized protein</fullName>
    </submittedName>
</protein>
<gene>
    <name evidence="2" type="ORF">Psi01_51150</name>
</gene>
<reference evidence="2 3" key="1">
    <citation type="submission" date="2021-01" db="EMBL/GenBank/DDBJ databases">
        <title>Whole genome shotgun sequence of Planobispora siamensis NBRC 107568.</title>
        <authorList>
            <person name="Komaki H."/>
            <person name="Tamura T."/>
        </authorList>
    </citation>
    <scope>NUCLEOTIDE SEQUENCE [LARGE SCALE GENOMIC DNA]</scope>
    <source>
        <strain evidence="2 3">NBRC 107568</strain>
    </source>
</reference>
<dbReference type="Proteomes" id="UP000619788">
    <property type="component" value="Unassembled WGS sequence"/>
</dbReference>
<evidence type="ECO:0000256" key="1">
    <source>
        <dbReference type="SAM" id="MobiDB-lite"/>
    </source>
</evidence>
<name>A0A8J3SJZ8_9ACTN</name>
<dbReference type="EMBL" id="BOOJ01000042">
    <property type="protein sequence ID" value="GIH94485.1"/>
    <property type="molecule type" value="Genomic_DNA"/>
</dbReference>
<sequence length="47" mass="5011">MFKPGDILPAVEVVGPATRTRDRRMKRSAYAAAPERPVVSGDDALAA</sequence>
<dbReference type="AlphaFoldDB" id="A0A8J3SJZ8"/>
<evidence type="ECO:0000313" key="3">
    <source>
        <dbReference type="Proteomes" id="UP000619788"/>
    </source>
</evidence>
<feature type="region of interest" description="Disordered" evidence="1">
    <location>
        <begin position="18"/>
        <end position="47"/>
    </location>
</feature>
<organism evidence="2 3">
    <name type="scientific">Planobispora siamensis</name>
    <dbReference type="NCBI Taxonomy" id="936338"/>
    <lineage>
        <taxon>Bacteria</taxon>
        <taxon>Bacillati</taxon>
        <taxon>Actinomycetota</taxon>
        <taxon>Actinomycetes</taxon>
        <taxon>Streptosporangiales</taxon>
        <taxon>Streptosporangiaceae</taxon>
        <taxon>Planobispora</taxon>
    </lineage>
</organism>
<evidence type="ECO:0000313" key="2">
    <source>
        <dbReference type="EMBL" id="GIH94485.1"/>
    </source>
</evidence>
<accession>A0A8J3SJZ8</accession>
<keyword evidence="3" id="KW-1185">Reference proteome</keyword>
<comment type="caution">
    <text evidence="2">The sequence shown here is derived from an EMBL/GenBank/DDBJ whole genome shotgun (WGS) entry which is preliminary data.</text>
</comment>